<keyword evidence="3" id="KW-1185">Reference proteome</keyword>
<feature type="region of interest" description="Disordered" evidence="1">
    <location>
        <begin position="68"/>
        <end position="102"/>
    </location>
</feature>
<sequence>MRPPLNVWLNVRSTSGGNPNDELPALSRPDWFRLLSCAHYSCQGDPAAMALRAIIWELRKPLGIVGRRNASSQASSSNAHQLSAGETVERNRMTLRDEKSAVDKPVSLRKMGAKKASRKEKEAVCERGCMHSLPPRGKKKKNPQLAQYFWHGTTVLTPRERNRRLSKRHSRCASAGNTCNSTQKNDDNLAAMFVKAQFATNSIAAVVSHQVTRKYGVIRGCANG</sequence>
<gene>
    <name evidence="2" type="ORF">HPB51_011080</name>
</gene>
<evidence type="ECO:0000313" key="2">
    <source>
        <dbReference type="EMBL" id="KAH8025749.1"/>
    </source>
</evidence>
<protein>
    <submittedName>
        <fullName evidence="2">Uncharacterized protein</fullName>
    </submittedName>
</protein>
<feature type="compositionally biased region" description="Basic and acidic residues" evidence="1">
    <location>
        <begin position="87"/>
        <end position="102"/>
    </location>
</feature>
<accession>A0A9J6DU60</accession>
<reference evidence="2" key="1">
    <citation type="journal article" date="2020" name="Cell">
        <title>Large-Scale Comparative Analyses of Tick Genomes Elucidate Their Genetic Diversity and Vector Capacities.</title>
        <authorList>
            <consortium name="Tick Genome and Microbiome Consortium (TIGMIC)"/>
            <person name="Jia N."/>
            <person name="Wang J."/>
            <person name="Shi W."/>
            <person name="Du L."/>
            <person name="Sun Y."/>
            <person name="Zhan W."/>
            <person name="Jiang J.F."/>
            <person name="Wang Q."/>
            <person name="Zhang B."/>
            <person name="Ji P."/>
            <person name="Bell-Sakyi L."/>
            <person name="Cui X.M."/>
            <person name="Yuan T.T."/>
            <person name="Jiang B.G."/>
            <person name="Yang W.F."/>
            <person name="Lam T.T."/>
            <person name="Chang Q.C."/>
            <person name="Ding S.J."/>
            <person name="Wang X.J."/>
            <person name="Zhu J.G."/>
            <person name="Ruan X.D."/>
            <person name="Zhao L."/>
            <person name="Wei J.T."/>
            <person name="Ye R.Z."/>
            <person name="Que T.C."/>
            <person name="Du C.H."/>
            <person name="Zhou Y.H."/>
            <person name="Cheng J.X."/>
            <person name="Dai P.F."/>
            <person name="Guo W.B."/>
            <person name="Han X.H."/>
            <person name="Huang E.J."/>
            <person name="Li L.F."/>
            <person name="Wei W."/>
            <person name="Gao Y.C."/>
            <person name="Liu J.Z."/>
            <person name="Shao H.Z."/>
            <person name="Wang X."/>
            <person name="Wang C.C."/>
            <person name="Yang T.C."/>
            <person name="Huo Q.B."/>
            <person name="Li W."/>
            <person name="Chen H.Y."/>
            <person name="Chen S.E."/>
            <person name="Zhou L.G."/>
            <person name="Ni X.B."/>
            <person name="Tian J.H."/>
            <person name="Sheng Y."/>
            <person name="Liu T."/>
            <person name="Pan Y.S."/>
            <person name="Xia L.Y."/>
            <person name="Li J."/>
            <person name="Zhao F."/>
            <person name="Cao W.C."/>
        </authorList>
    </citation>
    <scope>NUCLEOTIDE SEQUENCE</scope>
    <source>
        <strain evidence="2">Rmic-2018</strain>
    </source>
</reference>
<proteinExistence type="predicted"/>
<dbReference type="AlphaFoldDB" id="A0A9J6DU60"/>
<organism evidence="2 3">
    <name type="scientific">Rhipicephalus microplus</name>
    <name type="common">Cattle tick</name>
    <name type="synonym">Boophilus microplus</name>
    <dbReference type="NCBI Taxonomy" id="6941"/>
    <lineage>
        <taxon>Eukaryota</taxon>
        <taxon>Metazoa</taxon>
        <taxon>Ecdysozoa</taxon>
        <taxon>Arthropoda</taxon>
        <taxon>Chelicerata</taxon>
        <taxon>Arachnida</taxon>
        <taxon>Acari</taxon>
        <taxon>Parasitiformes</taxon>
        <taxon>Ixodida</taxon>
        <taxon>Ixodoidea</taxon>
        <taxon>Ixodidae</taxon>
        <taxon>Rhipicephalinae</taxon>
        <taxon>Rhipicephalus</taxon>
        <taxon>Boophilus</taxon>
    </lineage>
</organism>
<evidence type="ECO:0000256" key="1">
    <source>
        <dbReference type="SAM" id="MobiDB-lite"/>
    </source>
</evidence>
<feature type="compositionally biased region" description="Low complexity" evidence="1">
    <location>
        <begin position="69"/>
        <end position="84"/>
    </location>
</feature>
<comment type="caution">
    <text evidence="2">The sequence shown here is derived from an EMBL/GenBank/DDBJ whole genome shotgun (WGS) entry which is preliminary data.</text>
</comment>
<evidence type="ECO:0000313" key="3">
    <source>
        <dbReference type="Proteomes" id="UP000821866"/>
    </source>
</evidence>
<dbReference type="EMBL" id="JABSTU010000007">
    <property type="protein sequence ID" value="KAH8025749.1"/>
    <property type="molecule type" value="Genomic_DNA"/>
</dbReference>
<dbReference type="Proteomes" id="UP000821866">
    <property type="component" value="Unassembled WGS sequence"/>
</dbReference>
<name>A0A9J6DU60_RHIMP</name>
<reference evidence="2" key="2">
    <citation type="submission" date="2021-09" db="EMBL/GenBank/DDBJ databases">
        <authorList>
            <person name="Jia N."/>
            <person name="Wang J."/>
            <person name="Shi W."/>
            <person name="Du L."/>
            <person name="Sun Y."/>
            <person name="Zhan W."/>
            <person name="Jiang J."/>
            <person name="Wang Q."/>
            <person name="Zhang B."/>
            <person name="Ji P."/>
            <person name="Sakyi L.B."/>
            <person name="Cui X."/>
            <person name="Yuan T."/>
            <person name="Jiang B."/>
            <person name="Yang W."/>
            <person name="Lam T.T.-Y."/>
            <person name="Chang Q."/>
            <person name="Ding S."/>
            <person name="Wang X."/>
            <person name="Zhu J."/>
            <person name="Ruan X."/>
            <person name="Zhao L."/>
            <person name="Wei J."/>
            <person name="Que T."/>
            <person name="Du C."/>
            <person name="Cheng J."/>
            <person name="Dai P."/>
            <person name="Han X."/>
            <person name="Huang E."/>
            <person name="Gao Y."/>
            <person name="Liu J."/>
            <person name="Shao H."/>
            <person name="Ye R."/>
            <person name="Li L."/>
            <person name="Wei W."/>
            <person name="Wang X."/>
            <person name="Wang C."/>
            <person name="Huo Q."/>
            <person name="Li W."/>
            <person name="Guo W."/>
            <person name="Chen H."/>
            <person name="Chen S."/>
            <person name="Zhou L."/>
            <person name="Zhou L."/>
            <person name="Ni X."/>
            <person name="Tian J."/>
            <person name="Zhou Y."/>
            <person name="Sheng Y."/>
            <person name="Liu T."/>
            <person name="Pan Y."/>
            <person name="Xia L."/>
            <person name="Li J."/>
            <person name="Zhao F."/>
            <person name="Cao W."/>
        </authorList>
    </citation>
    <scope>NUCLEOTIDE SEQUENCE</scope>
    <source>
        <strain evidence="2">Rmic-2018</strain>
        <tissue evidence="2">Larvae</tissue>
    </source>
</reference>